<name>A0A4R5A432_9ACTN</name>
<dbReference type="Proteomes" id="UP000294513">
    <property type="component" value="Unassembled WGS sequence"/>
</dbReference>
<keyword evidence="4" id="KW-1185">Reference proteome</keyword>
<evidence type="ECO:0000256" key="2">
    <source>
        <dbReference type="SAM" id="Phobius"/>
    </source>
</evidence>
<reference evidence="3 4" key="1">
    <citation type="submission" date="2019-03" db="EMBL/GenBank/DDBJ databases">
        <title>Draft genome sequences of novel Actinobacteria.</title>
        <authorList>
            <person name="Sahin N."/>
            <person name="Ay H."/>
            <person name="Saygin H."/>
        </authorList>
    </citation>
    <scope>NUCLEOTIDE SEQUENCE [LARGE SCALE GENOMIC DNA]</scope>
    <source>
        <strain evidence="3 4">H3C3</strain>
    </source>
</reference>
<evidence type="ECO:0000313" key="3">
    <source>
        <dbReference type="EMBL" id="TDD66653.1"/>
    </source>
</evidence>
<feature type="transmembrane region" description="Helical" evidence="2">
    <location>
        <begin position="6"/>
        <end position="30"/>
    </location>
</feature>
<evidence type="ECO:0000313" key="4">
    <source>
        <dbReference type="Proteomes" id="UP000294513"/>
    </source>
</evidence>
<dbReference type="OrthoDB" id="3482984at2"/>
<dbReference type="AlphaFoldDB" id="A0A4R5A432"/>
<proteinExistence type="predicted"/>
<keyword evidence="2" id="KW-1133">Transmembrane helix</keyword>
<evidence type="ECO:0000256" key="1">
    <source>
        <dbReference type="SAM" id="MobiDB-lite"/>
    </source>
</evidence>
<feature type="region of interest" description="Disordered" evidence="1">
    <location>
        <begin position="56"/>
        <end position="76"/>
    </location>
</feature>
<organism evidence="3 4">
    <name type="scientific">Actinomadura rubrisoli</name>
    <dbReference type="NCBI Taxonomy" id="2530368"/>
    <lineage>
        <taxon>Bacteria</taxon>
        <taxon>Bacillati</taxon>
        <taxon>Actinomycetota</taxon>
        <taxon>Actinomycetes</taxon>
        <taxon>Streptosporangiales</taxon>
        <taxon>Thermomonosporaceae</taxon>
        <taxon>Actinomadura</taxon>
    </lineage>
</organism>
<gene>
    <name evidence="3" type="ORF">E1298_40200</name>
</gene>
<sequence>MAGVAWIPVSVSLGFVGLAVLAYCAFKVFLGVRRFGRELERTRRRLGPKQLALRDELTDLQDPRAPQSPGDGVRSS</sequence>
<accession>A0A4R5A432</accession>
<dbReference type="EMBL" id="SMKU01000380">
    <property type="protein sequence ID" value="TDD66653.1"/>
    <property type="molecule type" value="Genomic_DNA"/>
</dbReference>
<comment type="caution">
    <text evidence="3">The sequence shown here is derived from an EMBL/GenBank/DDBJ whole genome shotgun (WGS) entry which is preliminary data.</text>
</comment>
<keyword evidence="2" id="KW-0812">Transmembrane</keyword>
<keyword evidence="2" id="KW-0472">Membrane</keyword>
<protein>
    <submittedName>
        <fullName evidence="3">Uncharacterized protein</fullName>
    </submittedName>
</protein>